<evidence type="ECO:0000313" key="2">
    <source>
        <dbReference type="Proteomes" id="UP000192359"/>
    </source>
</evidence>
<protein>
    <submittedName>
        <fullName evidence="1">Uncharacterized protein</fullName>
    </submittedName>
</protein>
<reference evidence="1 2" key="1">
    <citation type="submission" date="2016-05" db="EMBL/GenBank/DDBJ databases">
        <title>Draft genome sequence of a porcine commensal Rothia nasimurium.</title>
        <authorList>
            <person name="Gaiser R.A."/>
            <person name="Van Baarlen P."/>
            <person name="Wells J.M."/>
        </authorList>
    </citation>
    <scope>NUCLEOTIDE SEQUENCE [LARGE SCALE GENOMIC DNA]</scope>
    <source>
        <strain evidence="1 2">PT-32</strain>
    </source>
</reference>
<dbReference type="AlphaFoldDB" id="A0A1Y1RMX3"/>
<dbReference type="EMBL" id="LXWF01000041">
    <property type="protein sequence ID" value="ORC15933.1"/>
    <property type="molecule type" value="Genomic_DNA"/>
</dbReference>
<gene>
    <name evidence="1" type="ORF">A7979_04775</name>
</gene>
<organism evidence="1 2">
    <name type="scientific">Rothia nasimurium</name>
    <dbReference type="NCBI Taxonomy" id="85336"/>
    <lineage>
        <taxon>Bacteria</taxon>
        <taxon>Bacillati</taxon>
        <taxon>Actinomycetota</taxon>
        <taxon>Actinomycetes</taxon>
        <taxon>Micrococcales</taxon>
        <taxon>Micrococcaceae</taxon>
        <taxon>Rothia</taxon>
    </lineage>
</organism>
<accession>A0A1Y1RMX3</accession>
<proteinExistence type="predicted"/>
<evidence type="ECO:0000313" key="1">
    <source>
        <dbReference type="EMBL" id="ORC15933.1"/>
    </source>
</evidence>
<comment type="caution">
    <text evidence="1">The sequence shown here is derived from an EMBL/GenBank/DDBJ whole genome shotgun (WGS) entry which is preliminary data.</text>
</comment>
<dbReference type="Proteomes" id="UP000192359">
    <property type="component" value="Unassembled WGS sequence"/>
</dbReference>
<name>A0A1Y1RMX3_9MICC</name>
<keyword evidence="2" id="KW-1185">Reference proteome</keyword>
<sequence length="89" mass="9480">MVDVRFDYGLLQELIGAFESTRSRFEGLAGSLCPSCASDDPVAEHHVSVVKGQEDILLCDAVMSFTYARDGAQDSYDAFKAADGAVGGE</sequence>